<dbReference type="Pfam" id="PF07859">
    <property type="entry name" value="Abhydrolase_3"/>
    <property type="match status" value="1"/>
</dbReference>
<dbReference type="FunFam" id="3.40.50.1820:FF:000089">
    <property type="entry name" value="Alpha/beta hydrolase"/>
    <property type="match status" value="1"/>
</dbReference>
<reference evidence="4" key="1">
    <citation type="submission" date="2022-12" db="EMBL/GenBank/DDBJ databases">
        <title>Reference genome sequencing for broad-spectrum identification of bacterial and archaeal isolates by mass spectrometry.</title>
        <authorList>
            <person name="Sekiguchi Y."/>
            <person name="Tourlousse D.M."/>
        </authorList>
    </citation>
    <scope>NUCLEOTIDE SEQUENCE</scope>
    <source>
        <strain evidence="4">ASRB1</strain>
    </source>
</reference>
<dbReference type="Proteomes" id="UP001144372">
    <property type="component" value="Unassembled WGS sequence"/>
</dbReference>
<dbReference type="PANTHER" id="PTHR48081">
    <property type="entry name" value="AB HYDROLASE SUPERFAMILY PROTEIN C4A8.06C"/>
    <property type="match status" value="1"/>
</dbReference>
<dbReference type="InterPro" id="IPR029058">
    <property type="entry name" value="AB_hydrolase_fold"/>
</dbReference>
<name>A0A9W6L993_9BACT</name>
<comment type="caution">
    <text evidence="4">The sequence shown here is derived from an EMBL/GenBank/DDBJ whole genome shotgun (WGS) entry which is preliminary data.</text>
</comment>
<organism evidence="4 5">
    <name type="scientific">Desulforhabdus amnigena</name>
    <dbReference type="NCBI Taxonomy" id="40218"/>
    <lineage>
        <taxon>Bacteria</taxon>
        <taxon>Pseudomonadati</taxon>
        <taxon>Thermodesulfobacteriota</taxon>
        <taxon>Syntrophobacteria</taxon>
        <taxon>Syntrophobacterales</taxon>
        <taxon>Syntrophobacteraceae</taxon>
        <taxon>Desulforhabdus</taxon>
    </lineage>
</organism>
<evidence type="ECO:0000256" key="1">
    <source>
        <dbReference type="ARBA" id="ARBA00010515"/>
    </source>
</evidence>
<evidence type="ECO:0000313" key="4">
    <source>
        <dbReference type="EMBL" id="GLI35070.1"/>
    </source>
</evidence>
<gene>
    <name evidence="4" type="ORF">DAMNIGENAA_25030</name>
</gene>
<evidence type="ECO:0000259" key="3">
    <source>
        <dbReference type="Pfam" id="PF07859"/>
    </source>
</evidence>
<dbReference type="SUPFAM" id="SSF53474">
    <property type="entry name" value="alpha/beta-Hydrolases"/>
    <property type="match status" value="1"/>
</dbReference>
<accession>A0A9W6L993</accession>
<sequence length="314" mass="34754">MPLDPQARALMDATEGLPPVETLSVQEVRARFLQAFGRRGEPESVLRVENRSIPGPDTEIPLRIYTPRNEPPLPILVFFHGGGGVVGNLETHDAVCRTLAKGAQCMVVSVDYRLAPEHKYPAGLNDCFSATRWVYENALSFDGDPQRIAVGGDSAGGSLAAAVALLARDRGGPELVYQLMFYPMTDYYLPGTPSYEENGSGYFLTTTAVKWFLDHYLPKEFDRDDPYLFPLRCRDLSGLPPALVMTAEYDPLRDEGERYAMRLREAGVWVHLQRIDGMMHGFTVLAGRLDKGKHALKDAAAHLRAAFLACPTIL</sequence>
<evidence type="ECO:0000313" key="5">
    <source>
        <dbReference type="Proteomes" id="UP001144372"/>
    </source>
</evidence>
<proteinExistence type="inferred from homology"/>
<dbReference type="GO" id="GO:0016787">
    <property type="term" value="F:hydrolase activity"/>
    <property type="evidence" value="ECO:0007669"/>
    <property type="project" value="UniProtKB-KW"/>
</dbReference>
<comment type="similarity">
    <text evidence="1">Belongs to the 'GDXG' lipolytic enzyme family.</text>
</comment>
<dbReference type="RefSeq" id="WP_281794613.1">
    <property type="nucleotide sequence ID" value="NZ_BSDR01000001.1"/>
</dbReference>
<keyword evidence="5" id="KW-1185">Reference proteome</keyword>
<dbReference type="EMBL" id="BSDR01000001">
    <property type="protein sequence ID" value="GLI35070.1"/>
    <property type="molecule type" value="Genomic_DNA"/>
</dbReference>
<protein>
    <submittedName>
        <fullName evidence="4">Lipase/esterase</fullName>
    </submittedName>
</protein>
<dbReference type="InterPro" id="IPR013094">
    <property type="entry name" value="AB_hydrolase_3"/>
</dbReference>
<dbReference type="AlphaFoldDB" id="A0A9W6L993"/>
<feature type="domain" description="Alpha/beta hydrolase fold-3" evidence="3">
    <location>
        <begin position="76"/>
        <end position="283"/>
    </location>
</feature>
<dbReference type="Gene3D" id="3.40.50.1820">
    <property type="entry name" value="alpha/beta hydrolase"/>
    <property type="match status" value="1"/>
</dbReference>
<dbReference type="PANTHER" id="PTHR48081:SF8">
    <property type="entry name" value="ALPHA_BETA HYDROLASE FOLD-3 DOMAIN-CONTAINING PROTEIN-RELATED"/>
    <property type="match status" value="1"/>
</dbReference>
<dbReference type="InterPro" id="IPR050300">
    <property type="entry name" value="GDXG_lipolytic_enzyme"/>
</dbReference>
<keyword evidence="2" id="KW-0378">Hydrolase</keyword>
<evidence type="ECO:0000256" key="2">
    <source>
        <dbReference type="ARBA" id="ARBA00022801"/>
    </source>
</evidence>